<feature type="region of interest" description="Disordered" evidence="7">
    <location>
        <begin position="350"/>
        <end position="390"/>
    </location>
</feature>
<comment type="similarity">
    <text evidence="2">Belongs to the CSC1 (TC 1.A.17) family.</text>
</comment>
<evidence type="ECO:0000256" key="3">
    <source>
        <dbReference type="ARBA" id="ARBA00022448"/>
    </source>
</evidence>
<dbReference type="Pfam" id="PF14703">
    <property type="entry name" value="PHM7_cyt"/>
    <property type="match status" value="1"/>
</dbReference>
<feature type="transmembrane region" description="Helical" evidence="8">
    <location>
        <begin position="23"/>
        <end position="40"/>
    </location>
</feature>
<sequence>MSTTQAEAWQANLNPSGTIKTSVSIYFTLLGIGLFVFECVRRRYPHAYDSRGILANGFWTFETVNQANRLFGWITMLYKVSDDELLQRCGLDTLCFLRFLRLGQKMSLLVVALSVILFPLYATATPVLPESTSHSLDPLERINMSNLPPKSPRLWAPTVVTFLVCGYMMYLLWLEWVHYTKRRHEILSEMDVAQYSVMISDLPIRLRTWQTLERYLNQLFPKAIHEVHVAVECAKLEELVAERLSVQSALERVLARADITGRRPVQREGRSWFRMLCCRAGSMGQVVDAIEHYEQRLMKLNVKVAREVESIDNAQAELTKEVEKRERTSMSLLQGNQLDSQLEALVDTTSAGHSLRSNDNASDDADDAEDETDEAARTEADQEARDAARRKKPIRVMRSAAFVSFTSLQSVQLAKQAVYSGNPLRVMSAPAPHPDDVQWENVGLPYRKRAMWRLVSATLTALIVLFWTIPTAFVASLATVESLRHALPFLDKAFQEHAWLENIFKQLAPLVLVGLRALAPLVFNFLSAREGHASRTEVQAASFTKLAYFQLVQVFFVTVIIGTVFDSLKQVLDQPKLLIAMLGRSMPQQSTFFMSYVIVLTGLSLVLELLRAIPLLLSLLFSIFAPKLTQRERLGSWYGLCDICRTPVFDPTNILADCFLAMLVTLTFAPIAPLVCYFTGWFFFVAEIVYRRQVLFVYKASTYAMGAYWPPLFKFMIIALVLSQLTLLGLLSLKKGAQQFFCVGVLIVVIFLFNHYITDLYPRVAKVLPLTTCKELDEARYRMNPAKAFYFLEKAYRQPAMNEAPPLRADYRVISQPYDDYHDSRATR</sequence>
<dbReference type="Pfam" id="PF02714">
    <property type="entry name" value="RSN1_7TM"/>
    <property type="match status" value="1"/>
</dbReference>
<evidence type="ECO:0000313" key="13">
    <source>
        <dbReference type="Proteomes" id="UP001146120"/>
    </source>
</evidence>
<feature type="domain" description="CSC1/OSCA1-like 7TM region" evidence="9">
    <location>
        <begin position="453"/>
        <end position="731"/>
    </location>
</feature>
<evidence type="ECO:0000256" key="6">
    <source>
        <dbReference type="ARBA" id="ARBA00023136"/>
    </source>
</evidence>
<dbReference type="Pfam" id="PF13967">
    <property type="entry name" value="RSN1_TM"/>
    <property type="match status" value="1"/>
</dbReference>
<feature type="transmembrane region" description="Helical" evidence="8">
    <location>
        <begin position="712"/>
        <end position="733"/>
    </location>
</feature>
<feature type="transmembrane region" description="Helical" evidence="8">
    <location>
        <begin position="659"/>
        <end position="684"/>
    </location>
</feature>
<evidence type="ECO:0000256" key="7">
    <source>
        <dbReference type="SAM" id="MobiDB-lite"/>
    </source>
</evidence>
<feature type="compositionally biased region" description="Basic and acidic residues" evidence="7">
    <location>
        <begin position="374"/>
        <end position="387"/>
    </location>
</feature>
<dbReference type="Proteomes" id="UP001146120">
    <property type="component" value="Unassembled WGS sequence"/>
</dbReference>
<dbReference type="PANTHER" id="PTHR13018">
    <property type="entry name" value="PROBABLE MEMBRANE PROTEIN DUF221-RELATED"/>
    <property type="match status" value="1"/>
</dbReference>
<organism evidence="12 13">
    <name type="scientific">Lagenidium giganteum</name>
    <dbReference type="NCBI Taxonomy" id="4803"/>
    <lineage>
        <taxon>Eukaryota</taxon>
        <taxon>Sar</taxon>
        <taxon>Stramenopiles</taxon>
        <taxon>Oomycota</taxon>
        <taxon>Peronosporomycetes</taxon>
        <taxon>Pythiales</taxon>
        <taxon>Pythiaceae</taxon>
    </lineage>
</organism>
<evidence type="ECO:0000313" key="12">
    <source>
        <dbReference type="EMBL" id="DAZ97737.1"/>
    </source>
</evidence>
<evidence type="ECO:0000259" key="9">
    <source>
        <dbReference type="Pfam" id="PF02714"/>
    </source>
</evidence>
<feature type="compositionally biased region" description="Acidic residues" evidence="7">
    <location>
        <begin position="361"/>
        <end position="373"/>
    </location>
</feature>
<dbReference type="InterPro" id="IPR032880">
    <property type="entry name" value="CSC1/OSCA1-like_N"/>
</dbReference>
<feature type="transmembrane region" description="Helical" evidence="8">
    <location>
        <begin position="154"/>
        <end position="174"/>
    </location>
</feature>
<dbReference type="PANTHER" id="PTHR13018:SF5">
    <property type="entry name" value="RE44586P"/>
    <property type="match status" value="1"/>
</dbReference>
<evidence type="ECO:0000256" key="1">
    <source>
        <dbReference type="ARBA" id="ARBA00004141"/>
    </source>
</evidence>
<reference evidence="12" key="2">
    <citation type="journal article" date="2023" name="Microbiol Resour">
        <title>Decontamination and Annotation of the Draft Genome Sequence of the Oomycete Lagenidium giganteum ARSEF 373.</title>
        <authorList>
            <person name="Morgan W.R."/>
            <person name="Tartar A."/>
        </authorList>
    </citation>
    <scope>NUCLEOTIDE SEQUENCE</scope>
    <source>
        <strain evidence="12">ARSEF 373</strain>
    </source>
</reference>
<keyword evidence="13" id="KW-1185">Reference proteome</keyword>
<name>A0AAV2YX16_9STRA</name>
<dbReference type="InterPro" id="IPR027815">
    <property type="entry name" value="CSC1/OSCA1-like_cyt"/>
</dbReference>
<comment type="caution">
    <text evidence="12">The sequence shown here is derived from an EMBL/GenBank/DDBJ whole genome shotgun (WGS) entry which is preliminary data.</text>
</comment>
<keyword evidence="6 8" id="KW-0472">Membrane</keyword>
<evidence type="ECO:0000256" key="4">
    <source>
        <dbReference type="ARBA" id="ARBA00022692"/>
    </source>
</evidence>
<feature type="transmembrane region" description="Helical" evidence="8">
    <location>
        <begin position="740"/>
        <end position="757"/>
    </location>
</feature>
<reference evidence="12" key="1">
    <citation type="submission" date="2022-11" db="EMBL/GenBank/DDBJ databases">
        <authorList>
            <person name="Morgan W.R."/>
            <person name="Tartar A."/>
        </authorList>
    </citation>
    <scope>NUCLEOTIDE SEQUENCE</scope>
    <source>
        <strain evidence="12">ARSEF 373</strain>
    </source>
</reference>
<feature type="domain" description="CSC1/OSCA1-like N-terminal transmembrane" evidence="10">
    <location>
        <begin position="19"/>
        <end position="174"/>
    </location>
</feature>
<keyword evidence="5 8" id="KW-1133">Transmembrane helix</keyword>
<proteinExistence type="inferred from homology"/>
<dbReference type="EMBL" id="DAKRPA010000126">
    <property type="protein sequence ID" value="DAZ97737.1"/>
    <property type="molecule type" value="Genomic_DNA"/>
</dbReference>
<feature type="transmembrane region" description="Helical" evidence="8">
    <location>
        <begin position="507"/>
        <end position="526"/>
    </location>
</feature>
<accession>A0AAV2YX16</accession>
<feature type="domain" description="CSC1/OSCA1-like cytosolic" evidence="11">
    <location>
        <begin position="194"/>
        <end position="314"/>
    </location>
</feature>
<feature type="transmembrane region" description="Helical" evidence="8">
    <location>
        <begin position="593"/>
        <end position="624"/>
    </location>
</feature>
<dbReference type="AlphaFoldDB" id="A0AAV2YX16"/>
<evidence type="ECO:0000256" key="8">
    <source>
        <dbReference type="SAM" id="Phobius"/>
    </source>
</evidence>
<evidence type="ECO:0000256" key="5">
    <source>
        <dbReference type="ARBA" id="ARBA00022989"/>
    </source>
</evidence>
<dbReference type="InterPro" id="IPR003864">
    <property type="entry name" value="CSC1/OSCA1-like_7TM"/>
</dbReference>
<feature type="transmembrane region" description="Helical" evidence="8">
    <location>
        <begin position="454"/>
        <end position="478"/>
    </location>
</feature>
<keyword evidence="4 8" id="KW-0812">Transmembrane</keyword>
<evidence type="ECO:0000256" key="2">
    <source>
        <dbReference type="ARBA" id="ARBA00007779"/>
    </source>
</evidence>
<dbReference type="GO" id="GO:0005227">
    <property type="term" value="F:calcium-activated cation channel activity"/>
    <property type="evidence" value="ECO:0007669"/>
    <property type="project" value="InterPro"/>
</dbReference>
<evidence type="ECO:0000259" key="10">
    <source>
        <dbReference type="Pfam" id="PF13967"/>
    </source>
</evidence>
<comment type="subcellular location">
    <subcellularLocation>
        <location evidence="1">Membrane</location>
        <topology evidence="1">Multi-pass membrane protein</topology>
    </subcellularLocation>
</comment>
<evidence type="ECO:0000259" key="11">
    <source>
        <dbReference type="Pfam" id="PF14703"/>
    </source>
</evidence>
<feature type="transmembrane region" description="Helical" evidence="8">
    <location>
        <begin position="108"/>
        <end position="128"/>
    </location>
</feature>
<dbReference type="GO" id="GO:0005886">
    <property type="term" value="C:plasma membrane"/>
    <property type="evidence" value="ECO:0007669"/>
    <property type="project" value="TreeGrafter"/>
</dbReference>
<dbReference type="InterPro" id="IPR045122">
    <property type="entry name" value="Csc1-like"/>
</dbReference>
<keyword evidence="3" id="KW-0813">Transport</keyword>
<gene>
    <name evidence="12" type="ORF">N0F65_009017</name>
</gene>
<feature type="transmembrane region" description="Helical" evidence="8">
    <location>
        <begin position="546"/>
        <end position="565"/>
    </location>
</feature>
<protein>
    <submittedName>
        <fullName evidence="12">Uncharacterized protein</fullName>
    </submittedName>
</protein>